<dbReference type="InterPro" id="IPR047213">
    <property type="entry name" value="TPP_PYR_PDC_IPDC-like"/>
</dbReference>
<evidence type="ECO:0000256" key="6">
    <source>
        <dbReference type="ARBA" id="ARBA00023052"/>
    </source>
</evidence>
<dbReference type="InterPro" id="IPR012110">
    <property type="entry name" value="PDC/IPDC-like"/>
</dbReference>
<name>A0A9P6MX01_9FUNG</name>
<keyword evidence="3 8" id="KW-0479">Metal-binding</keyword>
<dbReference type="SUPFAM" id="SSF52518">
    <property type="entry name" value="Thiamin diphosphate-binding fold (THDP-binding)"/>
    <property type="match status" value="2"/>
</dbReference>
<dbReference type="GO" id="GO:0030976">
    <property type="term" value="F:thiamine pyrophosphate binding"/>
    <property type="evidence" value="ECO:0007669"/>
    <property type="project" value="InterPro"/>
</dbReference>
<dbReference type="PANTHER" id="PTHR43452">
    <property type="entry name" value="PYRUVATE DECARBOXYLASE"/>
    <property type="match status" value="1"/>
</dbReference>
<dbReference type="CDD" id="cd07038">
    <property type="entry name" value="TPP_PYR_PDC_IPDC_like"/>
    <property type="match status" value="1"/>
</dbReference>
<dbReference type="GO" id="GO:0000949">
    <property type="term" value="P:aromatic amino acid family catabolic process to alcohol via Ehrlich pathway"/>
    <property type="evidence" value="ECO:0007669"/>
    <property type="project" value="TreeGrafter"/>
</dbReference>
<comment type="cofactor">
    <cofactor evidence="8">
        <name>Mg(2+)</name>
        <dbReference type="ChEBI" id="CHEBI:18420"/>
    </cofactor>
    <text evidence="8">Binds 1 Mg(2+) per subunit.</text>
</comment>
<gene>
    <name evidence="13" type="ORF">BGZ80_009685</name>
</gene>
<evidence type="ECO:0000256" key="3">
    <source>
        <dbReference type="ARBA" id="ARBA00022723"/>
    </source>
</evidence>
<dbReference type="GO" id="GO:0004737">
    <property type="term" value="F:pyruvate decarboxylase activity"/>
    <property type="evidence" value="ECO:0007669"/>
    <property type="project" value="TreeGrafter"/>
</dbReference>
<dbReference type="Pfam" id="PF02776">
    <property type="entry name" value="TPP_enzyme_N"/>
    <property type="match status" value="1"/>
</dbReference>
<accession>A0A9P6MX01</accession>
<dbReference type="InterPro" id="IPR029061">
    <property type="entry name" value="THDP-binding"/>
</dbReference>
<feature type="binding site" evidence="8">
    <location>
        <position position="461"/>
    </location>
    <ligand>
        <name>Mg(2+)</name>
        <dbReference type="ChEBI" id="CHEBI:18420"/>
    </ligand>
</feature>
<dbReference type="InterPro" id="IPR012001">
    <property type="entry name" value="Thiamin_PyroP_enz_TPP-bd_dom"/>
</dbReference>
<dbReference type="SUPFAM" id="SSF52467">
    <property type="entry name" value="DHS-like NAD/FAD-binding domain"/>
    <property type="match status" value="1"/>
</dbReference>
<keyword evidence="4" id="KW-0210">Decarboxylase</keyword>
<keyword evidence="5 8" id="KW-0460">Magnesium</keyword>
<evidence type="ECO:0000259" key="12">
    <source>
        <dbReference type="Pfam" id="PF02776"/>
    </source>
</evidence>
<dbReference type="EMBL" id="JAAAID010000601">
    <property type="protein sequence ID" value="KAG0015726.1"/>
    <property type="molecule type" value="Genomic_DNA"/>
</dbReference>
<dbReference type="AlphaFoldDB" id="A0A9P6MX01"/>
<dbReference type="FunFam" id="3.40.50.970:FF:000019">
    <property type="entry name" value="Pyruvate decarboxylase isozyme"/>
    <property type="match status" value="1"/>
</dbReference>
<evidence type="ECO:0008006" key="15">
    <source>
        <dbReference type="Google" id="ProtNLM"/>
    </source>
</evidence>
<evidence type="ECO:0000256" key="5">
    <source>
        <dbReference type="ARBA" id="ARBA00022842"/>
    </source>
</evidence>
<evidence type="ECO:0000256" key="2">
    <source>
        <dbReference type="ARBA" id="ARBA00007812"/>
    </source>
</evidence>
<dbReference type="InterPro" id="IPR012000">
    <property type="entry name" value="Thiamin_PyroP_enz_cen_dom"/>
</dbReference>
<keyword evidence="14" id="KW-1185">Reference proteome</keyword>
<comment type="cofactor">
    <cofactor evidence="1">
        <name>thiamine diphosphate</name>
        <dbReference type="ChEBI" id="CHEBI:58937"/>
    </cofactor>
</comment>
<dbReference type="GO" id="GO:0005829">
    <property type="term" value="C:cytosol"/>
    <property type="evidence" value="ECO:0007669"/>
    <property type="project" value="TreeGrafter"/>
</dbReference>
<feature type="domain" description="Thiamine pyrophosphate enzyme central" evidence="10">
    <location>
        <begin position="199"/>
        <end position="314"/>
    </location>
</feature>
<dbReference type="PIRSF" id="PIRSF036565">
    <property type="entry name" value="Pyruvt_ip_decrb"/>
    <property type="match status" value="1"/>
</dbReference>
<keyword evidence="7" id="KW-0456">Lyase</keyword>
<evidence type="ECO:0000259" key="11">
    <source>
        <dbReference type="Pfam" id="PF02775"/>
    </source>
</evidence>
<dbReference type="Gene3D" id="3.40.50.1220">
    <property type="entry name" value="TPP-binding domain"/>
    <property type="match status" value="1"/>
</dbReference>
<protein>
    <recommendedName>
        <fullName evidence="15">Pyruvate decarboxylase</fullName>
    </recommendedName>
</protein>
<dbReference type="PANTHER" id="PTHR43452:SF30">
    <property type="entry name" value="PYRUVATE DECARBOXYLASE ISOZYME 1-RELATED"/>
    <property type="match status" value="1"/>
</dbReference>
<dbReference type="InterPro" id="IPR047214">
    <property type="entry name" value="TPP_PDC_IPDC"/>
</dbReference>
<dbReference type="InterPro" id="IPR029035">
    <property type="entry name" value="DHS-like_NAD/FAD-binding_dom"/>
</dbReference>
<organism evidence="13 14">
    <name type="scientific">Entomortierella chlamydospora</name>
    <dbReference type="NCBI Taxonomy" id="101097"/>
    <lineage>
        <taxon>Eukaryota</taxon>
        <taxon>Fungi</taxon>
        <taxon>Fungi incertae sedis</taxon>
        <taxon>Mucoromycota</taxon>
        <taxon>Mortierellomycotina</taxon>
        <taxon>Mortierellomycetes</taxon>
        <taxon>Mortierellales</taxon>
        <taxon>Mortierellaceae</taxon>
        <taxon>Entomortierella</taxon>
    </lineage>
</organism>
<feature type="domain" description="Thiamine pyrophosphate enzyme TPP-binding" evidence="11">
    <location>
        <begin position="383"/>
        <end position="527"/>
    </location>
</feature>
<dbReference type="CDD" id="cd02005">
    <property type="entry name" value="TPP_PDC_IPDC"/>
    <property type="match status" value="1"/>
</dbReference>
<evidence type="ECO:0000313" key="14">
    <source>
        <dbReference type="Proteomes" id="UP000703661"/>
    </source>
</evidence>
<dbReference type="Proteomes" id="UP000703661">
    <property type="component" value="Unassembled WGS sequence"/>
</dbReference>
<dbReference type="GO" id="GO:0000287">
    <property type="term" value="F:magnesium ion binding"/>
    <property type="evidence" value="ECO:0007669"/>
    <property type="project" value="InterPro"/>
</dbReference>
<comment type="caution">
    <text evidence="13">The sequence shown here is derived from an EMBL/GenBank/DDBJ whole genome shotgun (WGS) entry which is preliminary data.</text>
</comment>
<comment type="similarity">
    <text evidence="2 9">Belongs to the TPP enzyme family.</text>
</comment>
<dbReference type="FunFam" id="3.40.50.970:FF:000024">
    <property type="entry name" value="Pyruvate decarboxylase isozyme"/>
    <property type="match status" value="1"/>
</dbReference>
<reference evidence="13" key="1">
    <citation type="journal article" date="2020" name="Fungal Divers.">
        <title>Resolving the Mortierellaceae phylogeny through synthesis of multi-gene phylogenetics and phylogenomics.</title>
        <authorList>
            <person name="Vandepol N."/>
            <person name="Liber J."/>
            <person name="Desiro A."/>
            <person name="Na H."/>
            <person name="Kennedy M."/>
            <person name="Barry K."/>
            <person name="Grigoriev I.V."/>
            <person name="Miller A.N."/>
            <person name="O'Donnell K."/>
            <person name="Stajich J.E."/>
            <person name="Bonito G."/>
        </authorList>
    </citation>
    <scope>NUCLEOTIDE SEQUENCE</scope>
    <source>
        <strain evidence="13">NRRL 2769</strain>
    </source>
</reference>
<dbReference type="InterPro" id="IPR011766">
    <property type="entry name" value="TPP_enzyme_TPP-bd"/>
</dbReference>
<dbReference type="Pfam" id="PF02775">
    <property type="entry name" value="TPP_enzyme_C"/>
    <property type="match status" value="1"/>
</dbReference>
<evidence type="ECO:0000256" key="9">
    <source>
        <dbReference type="RuleBase" id="RU362132"/>
    </source>
</evidence>
<evidence type="ECO:0000256" key="7">
    <source>
        <dbReference type="ARBA" id="ARBA00023239"/>
    </source>
</evidence>
<keyword evidence="6 9" id="KW-0786">Thiamine pyrophosphate</keyword>
<sequence>MSTTVIQHVLSRLYKLGMKDIFGVAGDYAFPIEDAICSDKNMRWIGCCNELNAAYAADGYARIHGVAALSTTFGVGELSAINGVAGSYAEYLPVFHLVGMPMTGVQEAHRLVHHTLGNGEFDLFYNLAAPMVCARAIMTPENCVAETERLIATALSERRPVYMGFPSDYANTPIIDGISPSKTHAASPKSDPDVLKAAVAAIVEMVSASKMVCILPGVLVSRRGLADKTKAVVDASNLPFATMFMDKCVIDEAHPNYIGMYDGKLMDKEVCTFIESCDCVLGIGAMMTDFNSGGFTAQIDRSKSVSIMQHSVRVGSAFYNGIDMEDVLITLAKSIPRKNVTAPRAKDLGEPVGNPDGKITSSYMYPRWQQMLKPNDILITETGASGMGLGFVKMPKGATFQNQTLWGSIGWATPAAFGAAIAAPERRTILVTGEGAHQMTAQDVSSFHRFGLKPIIFVVNNDGYLIERMLCENPDMYYNDLAKWNYAKLPAALGCQDWFTARVATCGELDEAIQAAESCGTGAYIEVVTDKYDAPPLLHKIHDIRKSFYSV</sequence>
<evidence type="ECO:0000259" key="10">
    <source>
        <dbReference type="Pfam" id="PF00205"/>
    </source>
</evidence>
<evidence type="ECO:0000313" key="13">
    <source>
        <dbReference type="EMBL" id="KAG0015726.1"/>
    </source>
</evidence>
<dbReference type="Gene3D" id="3.40.50.970">
    <property type="match status" value="2"/>
</dbReference>
<evidence type="ECO:0000256" key="4">
    <source>
        <dbReference type="ARBA" id="ARBA00022793"/>
    </source>
</evidence>
<feature type="domain" description="Thiamine pyrophosphate enzyme N-terminal TPP-binding" evidence="12">
    <location>
        <begin position="4"/>
        <end position="107"/>
    </location>
</feature>
<dbReference type="OrthoDB" id="3970464at2759"/>
<feature type="binding site" evidence="8">
    <location>
        <position position="463"/>
    </location>
    <ligand>
        <name>Mg(2+)</name>
        <dbReference type="ChEBI" id="CHEBI:18420"/>
    </ligand>
</feature>
<dbReference type="Pfam" id="PF00205">
    <property type="entry name" value="TPP_enzyme_M"/>
    <property type="match status" value="1"/>
</dbReference>
<proteinExistence type="inferred from homology"/>
<evidence type="ECO:0000256" key="1">
    <source>
        <dbReference type="ARBA" id="ARBA00001964"/>
    </source>
</evidence>
<evidence type="ECO:0000256" key="8">
    <source>
        <dbReference type="PIRSR" id="PIRSR036565-2"/>
    </source>
</evidence>